<reference evidence="1 2" key="1">
    <citation type="journal article" date="2013" name="Front. Microbiol.">
        <title>The genome of Nitrospina gracilis illuminates the metabolism and evolution of the major marine nitrite oxidizer.</title>
        <authorList>
            <person name="Luecker S."/>
            <person name="Nowka B."/>
            <person name="Rattei T."/>
            <person name="Spieck E."/>
            <person name="and Daims H."/>
        </authorList>
    </citation>
    <scope>NUCLEOTIDE SEQUENCE [LARGE SCALE GENOMIC DNA]</scope>
    <source>
        <strain evidence="1 2">3/211</strain>
    </source>
</reference>
<name>M1Z8C1_NITG3</name>
<dbReference type="InParanoid" id="M1Z8C1"/>
<organism evidence="1 2">
    <name type="scientific">Nitrospina gracilis (strain 3/211)</name>
    <dbReference type="NCBI Taxonomy" id="1266370"/>
    <lineage>
        <taxon>Bacteria</taxon>
        <taxon>Pseudomonadati</taxon>
        <taxon>Nitrospinota/Tectimicrobiota group</taxon>
        <taxon>Nitrospinota</taxon>
        <taxon>Nitrospinia</taxon>
        <taxon>Nitrospinales</taxon>
        <taxon>Nitrospinaceae</taxon>
        <taxon>Nitrospina</taxon>
    </lineage>
</organism>
<dbReference type="EMBL" id="CAQJ01000002">
    <property type="protein sequence ID" value="CCQ89259.1"/>
    <property type="molecule type" value="Genomic_DNA"/>
</dbReference>
<sequence>MGSPVNNTHEYFSDAYLKFHRLYSQTEVNEAEEPPVPEKVIRCVWNDQLFKTPHLKTTDGQSLEVVFPGYWNFGNGPDFKSAAIRIGGELLEGDVELHVFGSDWAAHGHSGNNEYDNVILHVFMWKGRGRRKFSTKEESKAPEPKLSRPHIHELELKKYLKRGILKLNEELDFESYPVLHSFNYGLCHQPLLRLPEEKLLKLLNAAGDARIHTKMDRFHDRIITRGYEQTFYEGVAEAMGYPSNKLPFRTLAEKVPIMELRETLPARAGEEERREIIQAVLFGVSGLIDFEEIAGNENLLPAERIFFNRLRKHWEKLRERWEDRLMSPREWKFGKMRPANFPYRRIAALSHLLVRHWENGLFADFLDTLQSAVSNSGETGYTKPTRNRLTQFFCVEAADYWSRHYTPGGKPLKQNQQLVGPDRSREVVVNIAIPIGLIYARASKSVPLEQALSSLFQTKSRPADNKWIRFMKHYIMGNEERMLKPLTSDQQTQGLMQIYQDYCTRNENNCLRCKFPGMVERYFS</sequence>
<accession>M1Z8C1</accession>
<dbReference type="STRING" id="1266370.NITGR_100064"/>
<dbReference type="RefSeq" id="WP_005005471.1">
    <property type="nucleotide sequence ID" value="NZ_HG422173.1"/>
</dbReference>
<evidence type="ECO:0000313" key="2">
    <source>
        <dbReference type="Proteomes" id="UP000011704"/>
    </source>
</evidence>
<dbReference type="Pfam" id="PF11013">
    <property type="entry name" value="DUF2851"/>
    <property type="match status" value="1"/>
</dbReference>
<keyword evidence="2" id="KW-1185">Reference proteome</keyword>
<evidence type="ECO:0000313" key="1">
    <source>
        <dbReference type="EMBL" id="CCQ89259.1"/>
    </source>
</evidence>
<proteinExistence type="predicted"/>
<protein>
    <recommendedName>
        <fullName evidence="3">DUF2851 domain-containing protein</fullName>
    </recommendedName>
</protein>
<dbReference type="Proteomes" id="UP000011704">
    <property type="component" value="Unassembled WGS sequence"/>
</dbReference>
<dbReference type="HOGENOM" id="CLU_044582_0_0_0"/>
<dbReference type="InterPro" id="IPR021272">
    <property type="entry name" value="DUF2851"/>
</dbReference>
<dbReference type="OrthoDB" id="148404at2"/>
<gene>
    <name evidence="1" type="ORF">NITGR_100064</name>
</gene>
<comment type="caution">
    <text evidence="1">The sequence shown here is derived from an EMBL/GenBank/DDBJ whole genome shotgun (WGS) entry which is preliminary data.</text>
</comment>
<evidence type="ECO:0008006" key="3">
    <source>
        <dbReference type="Google" id="ProtNLM"/>
    </source>
</evidence>
<dbReference type="AlphaFoldDB" id="M1Z8C1"/>